<dbReference type="GO" id="GO:0009073">
    <property type="term" value="P:aromatic amino acid family biosynthetic process"/>
    <property type="evidence" value="ECO:0007669"/>
    <property type="project" value="UniProtKB-KW"/>
</dbReference>
<dbReference type="GO" id="GO:0003849">
    <property type="term" value="F:3-deoxy-7-phosphoheptulonate synthase activity"/>
    <property type="evidence" value="ECO:0007669"/>
    <property type="project" value="InterPro"/>
</dbReference>
<gene>
    <name evidence="8" type="ORF">I6U48_22130</name>
</gene>
<dbReference type="Pfam" id="PF00793">
    <property type="entry name" value="DAHP_synth_1"/>
    <property type="match status" value="1"/>
</dbReference>
<evidence type="ECO:0000256" key="6">
    <source>
        <dbReference type="PIRNR" id="PIRNR001361"/>
    </source>
</evidence>
<evidence type="ECO:0000313" key="9">
    <source>
        <dbReference type="Proteomes" id="UP000694308"/>
    </source>
</evidence>
<sequence length="342" mass="38952">MSIKFIKKIPTAREIREEMPLPNHIKEIKKNRDMEIRKVFQNEEDKFLLIIGPCSADSEDSVCEYIGKLAKVQEKVKDSIIIIPRIYTNKPRTTGEGYKGMAHQPDLEKEPNLVKGIKSIRKLHIKALSEYYMPAADEMLYPENYSYLADLLGYHAVGARSVENQQHRFTVSGVDFPVGMKNPTSGDIHVMLNSIKAAQLEHSFIYNGYEIKTSGNPLAHAVLRGAVDSYGRNIPNYHYENLTSLAKEYENKQLLNPSIIVDTNHSNSMKLHKEQPRIAREVLASRKYNSILKKMIKGLMIESYLVEGNQDVNGNVYGKSITDPCLGWEDTENLIYYIAENV</sequence>
<dbReference type="InterPro" id="IPR006219">
    <property type="entry name" value="DAHP_synth_1"/>
</dbReference>
<comment type="similarity">
    <text evidence="6">Belongs to the class-I DAHP synthase family.</text>
</comment>
<dbReference type="GO" id="GO:0008652">
    <property type="term" value="P:amino acid biosynthetic process"/>
    <property type="evidence" value="ECO:0007669"/>
    <property type="project" value="UniProtKB-KW"/>
</dbReference>
<comment type="function">
    <text evidence="1 6">Stereospecific condensation of phosphoenolpyruvate (PEP) and D-erythrose-4-phosphate (E4P) giving rise to 3-deoxy-D-arabino-heptulosonate-7-phosphate (DAHP).</text>
</comment>
<dbReference type="NCBIfam" id="NF009395">
    <property type="entry name" value="PRK12755.1"/>
    <property type="match status" value="1"/>
</dbReference>
<dbReference type="AlphaFoldDB" id="A0A949TZM9"/>
<dbReference type="NCBIfam" id="TIGR00034">
    <property type="entry name" value="aroFGH"/>
    <property type="match status" value="1"/>
</dbReference>
<comment type="catalytic activity">
    <reaction evidence="6">
        <text>D-erythrose 4-phosphate + phosphoenolpyruvate + H2O = 7-phospho-2-dehydro-3-deoxy-D-arabino-heptonate + phosphate</text>
        <dbReference type="Rhea" id="RHEA:14717"/>
        <dbReference type="ChEBI" id="CHEBI:15377"/>
        <dbReference type="ChEBI" id="CHEBI:16897"/>
        <dbReference type="ChEBI" id="CHEBI:43474"/>
        <dbReference type="ChEBI" id="CHEBI:58394"/>
        <dbReference type="ChEBI" id="CHEBI:58702"/>
        <dbReference type="EC" id="2.5.1.54"/>
    </reaction>
</comment>
<accession>A0A949TZM9</accession>
<dbReference type="Proteomes" id="UP000694308">
    <property type="component" value="Unassembled WGS sequence"/>
</dbReference>
<keyword evidence="5 6" id="KW-0057">Aromatic amino acid biosynthesis</keyword>
<proteinExistence type="inferred from homology"/>
<dbReference type="PIRSF" id="PIRSF001361">
    <property type="entry name" value="DAHP_synthase"/>
    <property type="match status" value="1"/>
</dbReference>
<protein>
    <recommendedName>
        <fullName evidence="6">Phospho-2-dehydro-3-deoxyheptonate aldolase</fullName>
        <ecNumber evidence="6">2.5.1.54</ecNumber>
    </recommendedName>
</protein>
<name>A0A949TZM9_9CLOT</name>
<dbReference type="InterPro" id="IPR006218">
    <property type="entry name" value="DAHP1/KDSA"/>
</dbReference>
<keyword evidence="3 6" id="KW-0028">Amino-acid biosynthesis</keyword>
<feature type="domain" description="DAHP synthetase I/KDSA" evidence="7">
    <location>
        <begin position="38"/>
        <end position="333"/>
    </location>
</feature>
<evidence type="ECO:0000256" key="5">
    <source>
        <dbReference type="ARBA" id="ARBA00023141"/>
    </source>
</evidence>
<evidence type="ECO:0000256" key="2">
    <source>
        <dbReference type="ARBA" id="ARBA00004688"/>
    </source>
</evidence>
<comment type="caution">
    <text evidence="8">The sequence shown here is derived from an EMBL/GenBank/DDBJ whole genome shotgun (WGS) entry which is preliminary data.</text>
</comment>
<dbReference type="PANTHER" id="PTHR21225:SF12">
    <property type="entry name" value="PHOSPHO-2-DEHYDRO-3-DEOXYHEPTONATE ALDOLASE, TYROSINE-INHIBITED"/>
    <property type="match status" value="1"/>
</dbReference>
<dbReference type="EC" id="2.5.1.54" evidence="6"/>
<evidence type="ECO:0000259" key="7">
    <source>
        <dbReference type="Pfam" id="PF00793"/>
    </source>
</evidence>
<organism evidence="8 9">
    <name type="scientific">Clostridium thailandense</name>
    <dbReference type="NCBI Taxonomy" id="2794346"/>
    <lineage>
        <taxon>Bacteria</taxon>
        <taxon>Bacillati</taxon>
        <taxon>Bacillota</taxon>
        <taxon>Clostridia</taxon>
        <taxon>Eubacteriales</taxon>
        <taxon>Clostridiaceae</taxon>
        <taxon>Clostridium</taxon>
    </lineage>
</organism>
<dbReference type="EMBL" id="JAEEGC010000130">
    <property type="protein sequence ID" value="MBV7275603.1"/>
    <property type="molecule type" value="Genomic_DNA"/>
</dbReference>
<evidence type="ECO:0000256" key="3">
    <source>
        <dbReference type="ARBA" id="ARBA00022605"/>
    </source>
</evidence>
<evidence type="ECO:0000256" key="1">
    <source>
        <dbReference type="ARBA" id="ARBA00003726"/>
    </source>
</evidence>
<dbReference type="PANTHER" id="PTHR21225">
    <property type="entry name" value="PHOSPHO-2-DEHYDRO-3-DEOXYHEPTONATE ALDOLASE DAHP SYNTHETASE"/>
    <property type="match status" value="1"/>
</dbReference>
<reference evidence="8" key="1">
    <citation type="submission" date="2020-12" db="EMBL/GenBank/DDBJ databases">
        <title>Clostridium thailandense sp. nov., a novel acetogenic bacterium isolated from peat land soil in Thailand.</title>
        <authorList>
            <person name="Chaikitkaew S."/>
            <person name="Birkeland N.K."/>
        </authorList>
    </citation>
    <scope>NUCLEOTIDE SEQUENCE</scope>
    <source>
        <strain evidence="8">PL3</strain>
    </source>
</reference>
<dbReference type="GO" id="GO:0005737">
    <property type="term" value="C:cytoplasm"/>
    <property type="evidence" value="ECO:0007669"/>
    <property type="project" value="TreeGrafter"/>
</dbReference>
<evidence type="ECO:0000256" key="4">
    <source>
        <dbReference type="ARBA" id="ARBA00022679"/>
    </source>
</evidence>
<keyword evidence="4 6" id="KW-0808">Transferase</keyword>
<keyword evidence="9" id="KW-1185">Reference proteome</keyword>
<comment type="pathway">
    <text evidence="2 6">Metabolic intermediate biosynthesis; chorismate biosynthesis; chorismate from D-erythrose 4-phosphate and phosphoenolpyruvate: step 1/7.</text>
</comment>
<evidence type="ECO:0000313" key="8">
    <source>
        <dbReference type="EMBL" id="MBV7275603.1"/>
    </source>
</evidence>